<dbReference type="GO" id="GO:0000981">
    <property type="term" value="F:DNA-binding transcription factor activity, RNA polymerase II-specific"/>
    <property type="evidence" value="ECO:0007669"/>
    <property type="project" value="InterPro"/>
</dbReference>
<feature type="domain" description="OAR" evidence="16">
    <location>
        <begin position="428"/>
        <end position="441"/>
    </location>
</feature>
<evidence type="ECO:0000313" key="18">
    <source>
        <dbReference type="Proteomes" id="UP000668214"/>
    </source>
</evidence>
<dbReference type="InterPro" id="IPR001356">
    <property type="entry name" value="HD"/>
</dbReference>
<evidence type="ECO:0000256" key="9">
    <source>
        <dbReference type="ARBA" id="ARBA00064347"/>
    </source>
</evidence>
<dbReference type="SMART" id="SM00389">
    <property type="entry name" value="HOX"/>
    <property type="match status" value="1"/>
</dbReference>
<dbReference type="PROSITE" id="PS00027">
    <property type="entry name" value="HOMEOBOX_1"/>
    <property type="match status" value="1"/>
</dbReference>
<feature type="region of interest" description="Disordered" evidence="14">
    <location>
        <begin position="47"/>
        <end position="123"/>
    </location>
</feature>
<evidence type="ECO:0000313" key="17">
    <source>
        <dbReference type="EMBL" id="KAG5322937.1"/>
    </source>
</evidence>
<evidence type="ECO:0000256" key="14">
    <source>
        <dbReference type="SAM" id="MobiDB-lite"/>
    </source>
</evidence>
<comment type="subunit">
    <text evidence="9">Interacts with RGMB.</text>
</comment>
<evidence type="ECO:0000256" key="3">
    <source>
        <dbReference type="ARBA" id="ARBA00023015"/>
    </source>
</evidence>
<feature type="region of interest" description="Disordered" evidence="14">
    <location>
        <begin position="238"/>
        <end position="339"/>
    </location>
</feature>
<dbReference type="Gene3D" id="1.10.10.60">
    <property type="entry name" value="Homeodomain-like"/>
    <property type="match status" value="1"/>
</dbReference>
<evidence type="ECO:0000256" key="12">
    <source>
        <dbReference type="PROSITE-ProRule" id="PRU00108"/>
    </source>
</evidence>
<feature type="region of interest" description="Disordered" evidence="14">
    <location>
        <begin position="476"/>
        <end position="499"/>
    </location>
</feature>
<feature type="compositionally biased region" description="Low complexity" evidence="14">
    <location>
        <begin position="88"/>
        <end position="110"/>
    </location>
</feature>
<keyword evidence="3" id="KW-0805">Transcription regulation</keyword>
<proteinExistence type="predicted"/>
<gene>
    <name evidence="17" type="primary">Drgx</name>
    <name evidence="17" type="ORF">G6Z78_0005259</name>
</gene>
<dbReference type="GO" id="GO:0000977">
    <property type="term" value="F:RNA polymerase II transcription regulatory region sequence-specific DNA binding"/>
    <property type="evidence" value="ECO:0007669"/>
    <property type="project" value="TreeGrafter"/>
</dbReference>
<sequence length="499" mass="52283">MTTIAALLAQSAYVQPRKGVGWREKEGIRGGAEEIGKVLFSHESRILTPGGSAISPGGAGPPASPSPGHYHPPTHSPPLVKIGAVHAHQPNNNHHQQQQQQQQQPSSQPQVPGAGAGGAGGPGGSVARAGGMFCYHCPPGLPAPRLPPSLEYPFAPTHPYTSYSAYHPALHGVGEDSFVRRKQRRNRTTFTLQQLEELESAFAQTHYPDVFTREDLAMKINLTEARVQVWFQNRRAKWRKSERLKEEQRKREGGNSGGGGSGGGGSGGGGNVESSALAAPTSSSTGPSPTGNDPEGTTTSSSAADTEDAVAEAPPPPPSTVGGLEPPAESTTGIGAGFRPVEPPTSLFFSPHLAAQFSPPLFGNKVVSSASTSLTSTTPSLWTTSDQHRPSSLQEMLSWSPTGWPGSICGCCKPGTGGTGTTDLHRSNSLAELRRKAQEHSTASALLGGLAGFPGGLPLPLPLPLLPPLLGLSRRPEHHHHHHLPGVVHQIQPTTKEDP</sequence>
<evidence type="ECO:0000256" key="4">
    <source>
        <dbReference type="ARBA" id="ARBA00023125"/>
    </source>
</evidence>
<feature type="non-terminal residue" evidence="17">
    <location>
        <position position="1"/>
    </location>
</feature>
<keyword evidence="6" id="KW-0804">Transcription</keyword>
<accession>A0A836EVU4</accession>
<dbReference type="InterPro" id="IPR017970">
    <property type="entry name" value="Homeobox_CS"/>
</dbReference>
<dbReference type="SUPFAM" id="SSF46689">
    <property type="entry name" value="Homeodomain-like"/>
    <property type="match status" value="1"/>
</dbReference>
<reference evidence="17" key="1">
    <citation type="submission" date="2020-02" db="EMBL/GenBank/DDBJ databases">
        <title>Relaxed selection underlies rapid genomic changes in the transitions from sociality to social parasitism in ants.</title>
        <authorList>
            <person name="Bi X."/>
        </authorList>
    </citation>
    <scope>NUCLEOTIDE SEQUENCE</scope>
    <source>
        <strain evidence="17">BGI-DK2014c</strain>
        <tissue evidence="17">Whole body</tissue>
    </source>
</reference>
<dbReference type="Pfam" id="PF00046">
    <property type="entry name" value="Homeodomain"/>
    <property type="match status" value="1"/>
</dbReference>
<feature type="domain" description="Homeobox" evidence="15">
    <location>
        <begin position="181"/>
        <end position="241"/>
    </location>
</feature>
<dbReference type="Proteomes" id="UP000668214">
    <property type="component" value="Unassembled WGS sequence"/>
</dbReference>
<organism evidence="17 18">
    <name type="scientific">Pseudoatta argentina</name>
    <dbReference type="NCBI Taxonomy" id="621737"/>
    <lineage>
        <taxon>Eukaryota</taxon>
        <taxon>Metazoa</taxon>
        <taxon>Ecdysozoa</taxon>
        <taxon>Arthropoda</taxon>
        <taxon>Hexapoda</taxon>
        <taxon>Insecta</taxon>
        <taxon>Pterygota</taxon>
        <taxon>Neoptera</taxon>
        <taxon>Endopterygota</taxon>
        <taxon>Hymenoptera</taxon>
        <taxon>Apocrita</taxon>
        <taxon>Aculeata</taxon>
        <taxon>Formicoidea</taxon>
        <taxon>Formicidae</taxon>
        <taxon>Myrmicinae</taxon>
        <taxon>Pseudoatta</taxon>
    </lineage>
</organism>
<feature type="non-terminal residue" evidence="17">
    <location>
        <position position="499"/>
    </location>
</feature>
<dbReference type="Pfam" id="PF03826">
    <property type="entry name" value="OAR"/>
    <property type="match status" value="1"/>
</dbReference>
<evidence type="ECO:0000256" key="6">
    <source>
        <dbReference type="ARBA" id="ARBA00023163"/>
    </source>
</evidence>
<dbReference type="AlphaFoldDB" id="A0A836EVU4"/>
<evidence type="ECO:0000256" key="8">
    <source>
        <dbReference type="ARBA" id="ARBA00058719"/>
    </source>
</evidence>
<keyword evidence="4 12" id="KW-0238">DNA-binding</keyword>
<evidence type="ECO:0000259" key="16">
    <source>
        <dbReference type="PROSITE" id="PS50803"/>
    </source>
</evidence>
<evidence type="ECO:0000256" key="13">
    <source>
        <dbReference type="RuleBase" id="RU000682"/>
    </source>
</evidence>
<evidence type="ECO:0000256" key="1">
    <source>
        <dbReference type="ARBA" id="ARBA00004123"/>
    </source>
</evidence>
<feature type="compositionally biased region" description="Gly residues" evidence="14">
    <location>
        <begin position="114"/>
        <end position="123"/>
    </location>
</feature>
<dbReference type="InterPro" id="IPR009057">
    <property type="entry name" value="Homeodomain-like_sf"/>
</dbReference>
<dbReference type="PROSITE" id="PS50071">
    <property type="entry name" value="HOMEOBOX_2"/>
    <property type="match status" value="1"/>
</dbReference>
<evidence type="ECO:0000256" key="11">
    <source>
        <dbReference type="ARBA" id="ARBA00078248"/>
    </source>
</evidence>
<dbReference type="GO" id="GO:0005634">
    <property type="term" value="C:nucleus"/>
    <property type="evidence" value="ECO:0007669"/>
    <property type="project" value="UniProtKB-SubCell"/>
</dbReference>
<dbReference type="PANTHER" id="PTHR24329:SF337">
    <property type="entry name" value="ARISTALESS RELATED HOMEOBOX"/>
    <property type="match status" value="1"/>
</dbReference>
<evidence type="ECO:0000259" key="15">
    <source>
        <dbReference type="PROSITE" id="PS50071"/>
    </source>
</evidence>
<evidence type="ECO:0000256" key="2">
    <source>
        <dbReference type="ARBA" id="ARBA00022473"/>
    </source>
</evidence>
<keyword evidence="5 12" id="KW-0371">Homeobox</keyword>
<comment type="subcellular location">
    <subcellularLocation>
        <location evidence="1 12 13">Nucleus</location>
    </subcellularLocation>
</comment>
<keyword evidence="7 12" id="KW-0539">Nucleus</keyword>
<dbReference type="PROSITE" id="PS50803">
    <property type="entry name" value="OAR"/>
    <property type="match status" value="1"/>
</dbReference>
<evidence type="ECO:0000256" key="10">
    <source>
        <dbReference type="ARBA" id="ARBA00070091"/>
    </source>
</evidence>
<keyword evidence="2" id="KW-0217">Developmental protein</keyword>
<evidence type="ECO:0000256" key="5">
    <source>
        <dbReference type="ARBA" id="ARBA00023155"/>
    </source>
</evidence>
<dbReference type="EMBL" id="JAANIA010000885">
    <property type="protein sequence ID" value="KAG5322937.1"/>
    <property type="molecule type" value="Genomic_DNA"/>
</dbReference>
<comment type="function">
    <text evidence="8">Transcription factor required for the formation of correct projections from nociceptive sensory neurons to the dorsal horn of the spinal cord and normal perception of pain.</text>
</comment>
<feature type="DNA-binding region" description="Homeobox" evidence="12">
    <location>
        <begin position="183"/>
        <end position="242"/>
    </location>
</feature>
<evidence type="ECO:0000256" key="7">
    <source>
        <dbReference type="ARBA" id="ARBA00023242"/>
    </source>
</evidence>
<comment type="caution">
    <text evidence="17">The sequence shown here is derived from an EMBL/GenBank/DDBJ whole genome shotgun (WGS) entry which is preliminary data.</text>
</comment>
<feature type="compositionally biased region" description="Gly residues" evidence="14">
    <location>
        <begin position="254"/>
        <end position="271"/>
    </location>
</feature>
<protein>
    <recommendedName>
        <fullName evidence="10">Dorsal root ganglia homeobox protein</fullName>
    </recommendedName>
    <alternativeName>
        <fullName evidence="11">Paired-related homeobox protein-like 1</fullName>
    </alternativeName>
</protein>
<dbReference type="PANTHER" id="PTHR24329">
    <property type="entry name" value="HOMEOBOX PROTEIN ARISTALESS"/>
    <property type="match status" value="1"/>
</dbReference>
<name>A0A836EVU4_9HYME</name>
<dbReference type="InterPro" id="IPR003654">
    <property type="entry name" value="OAR_dom"/>
</dbReference>
<feature type="compositionally biased region" description="Basic and acidic residues" evidence="14">
    <location>
        <begin position="239"/>
        <end position="253"/>
    </location>
</feature>
<dbReference type="CDD" id="cd00086">
    <property type="entry name" value="homeodomain"/>
    <property type="match status" value="1"/>
</dbReference>
<keyword evidence="18" id="KW-1185">Reference proteome</keyword>
<dbReference type="InterPro" id="IPR050649">
    <property type="entry name" value="Paired_Homeobox_TFs"/>
</dbReference>
<feature type="compositionally biased region" description="Low complexity" evidence="14">
    <location>
        <begin position="274"/>
        <end position="304"/>
    </location>
</feature>
<dbReference type="FunFam" id="1.10.10.60:FF:000126">
    <property type="entry name" value="dorsal root ganglia homeobox protein-like"/>
    <property type="match status" value="1"/>
</dbReference>